<protein>
    <recommendedName>
        <fullName evidence="5">CARDB domain-containing protein</fullName>
    </recommendedName>
</protein>
<evidence type="ECO:0008006" key="5">
    <source>
        <dbReference type="Google" id="ProtNLM"/>
    </source>
</evidence>
<proteinExistence type="predicted"/>
<name>A0A1F4XTP5_9BACT</name>
<keyword evidence="2" id="KW-0472">Membrane</keyword>
<evidence type="ECO:0000256" key="1">
    <source>
        <dbReference type="SAM" id="MobiDB-lite"/>
    </source>
</evidence>
<dbReference type="Proteomes" id="UP000178091">
    <property type="component" value="Unassembled WGS sequence"/>
</dbReference>
<feature type="transmembrane region" description="Helical" evidence="2">
    <location>
        <begin position="12"/>
        <end position="35"/>
    </location>
</feature>
<reference evidence="3 4" key="1">
    <citation type="journal article" date="2016" name="Nat. Commun.">
        <title>Thousands of microbial genomes shed light on interconnected biogeochemical processes in an aquifer system.</title>
        <authorList>
            <person name="Anantharaman K."/>
            <person name="Brown C.T."/>
            <person name="Hug L.A."/>
            <person name="Sharon I."/>
            <person name="Castelle C.J."/>
            <person name="Probst A.J."/>
            <person name="Thomas B.C."/>
            <person name="Singh A."/>
            <person name="Wilkins M.J."/>
            <person name="Karaoz U."/>
            <person name="Brodie E.L."/>
            <person name="Williams K.H."/>
            <person name="Hubbard S.S."/>
            <person name="Banfield J.F."/>
        </authorList>
    </citation>
    <scope>NUCLEOTIDE SEQUENCE [LARGE SCALE GENOMIC DNA]</scope>
</reference>
<accession>A0A1F4XTP5</accession>
<evidence type="ECO:0000313" key="4">
    <source>
        <dbReference type="Proteomes" id="UP000178091"/>
    </source>
</evidence>
<keyword evidence="2" id="KW-0812">Transmembrane</keyword>
<gene>
    <name evidence="3" type="ORF">A3F55_02280</name>
</gene>
<dbReference type="AlphaFoldDB" id="A0A1F4XTP5"/>
<organism evidence="3 4">
    <name type="scientific">Candidatus Adlerbacteria bacterium RIFCSPHIGHO2_12_FULL_53_18</name>
    <dbReference type="NCBI Taxonomy" id="1797242"/>
    <lineage>
        <taxon>Bacteria</taxon>
        <taxon>Candidatus Adleribacteriota</taxon>
    </lineage>
</organism>
<comment type="caution">
    <text evidence="3">The sequence shown here is derived from an EMBL/GenBank/DDBJ whole genome shotgun (WGS) entry which is preliminary data.</text>
</comment>
<evidence type="ECO:0000313" key="3">
    <source>
        <dbReference type="EMBL" id="OGC85070.1"/>
    </source>
</evidence>
<keyword evidence="2" id="KW-1133">Transmembrane helix</keyword>
<feature type="region of interest" description="Disordered" evidence="1">
    <location>
        <begin position="65"/>
        <end position="99"/>
    </location>
</feature>
<sequence>MENKSFKDTFLRGIALLGLILILVLGAWGIIVLAFNIPNFLSSAGTTIAGLFEGDRDEETVEVPVVSTSTPTTPSAPTGPTTSGKTTTASPKTTSAYSYTPAPQPAAQLYGLPDLAVRIISVVPQPAPTYASGGNRYSMQFEISNMGTNIAGYGWAFTAQLPMNPTYTYNSGPQQALRPGDKIVYTMGFDMPYQGYDYNRDYNDDERYDDCNENYDRWDLDEWEDWYEDVFDRSIGSRDDWDEGDWEEWYDDFCDDRDGYYDYDNYSYYGGNRVVSVTADPFGAVYELNRFNNTASQTIQHNYYPTYPTYPTYPQYPWVY</sequence>
<dbReference type="EMBL" id="MEWW01000005">
    <property type="protein sequence ID" value="OGC85070.1"/>
    <property type="molecule type" value="Genomic_DNA"/>
</dbReference>
<evidence type="ECO:0000256" key="2">
    <source>
        <dbReference type="SAM" id="Phobius"/>
    </source>
</evidence>